<feature type="region of interest" description="Disordered" evidence="1">
    <location>
        <begin position="1"/>
        <end position="22"/>
    </location>
</feature>
<feature type="compositionally biased region" description="Polar residues" evidence="1">
    <location>
        <begin position="794"/>
        <end position="819"/>
    </location>
</feature>
<dbReference type="AlphaFoldDB" id="A0A1D2N1R9"/>
<reference evidence="2 3" key="1">
    <citation type="journal article" date="2016" name="Genome Biol. Evol.">
        <title>Gene Family Evolution Reflects Adaptation to Soil Environmental Stressors in the Genome of the Collembolan Orchesella cincta.</title>
        <authorList>
            <person name="Faddeeva-Vakhrusheva A."/>
            <person name="Derks M.F."/>
            <person name="Anvar S.Y."/>
            <person name="Agamennone V."/>
            <person name="Suring W."/>
            <person name="Smit S."/>
            <person name="van Straalen N.M."/>
            <person name="Roelofs D."/>
        </authorList>
    </citation>
    <scope>NUCLEOTIDE SEQUENCE [LARGE SCALE GENOMIC DNA]</scope>
    <source>
        <tissue evidence="2">Mixed pool</tissue>
    </source>
</reference>
<feature type="region of interest" description="Disordered" evidence="1">
    <location>
        <begin position="730"/>
        <end position="767"/>
    </location>
</feature>
<comment type="caution">
    <text evidence="2">The sequence shown here is derived from an EMBL/GenBank/DDBJ whole genome shotgun (WGS) entry which is preliminary data.</text>
</comment>
<accession>A0A1D2N1R9</accession>
<feature type="compositionally biased region" description="Basic and acidic residues" evidence="1">
    <location>
        <begin position="684"/>
        <end position="693"/>
    </location>
</feature>
<feature type="compositionally biased region" description="Polar residues" evidence="1">
    <location>
        <begin position="750"/>
        <end position="766"/>
    </location>
</feature>
<keyword evidence="3" id="KW-1185">Reference proteome</keyword>
<feature type="compositionally biased region" description="Basic residues" evidence="1">
    <location>
        <begin position="1149"/>
        <end position="1159"/>
    </location>
</feature>
<name>A0A1D2N1R9_ORCCI</name>
<feature type="compositionally biased region" description="Polar residues" evidence="1">
    <location>
        <begin position="917"/>
        <end position="934"/>
    </location>
</feature>
<evidence type="ECO:0000313" key="2">
    <source>
        <dbReference type="EMBL" id="ODM99233.1"/>
    </source>
</evidence>
<feature type="compositionally biased region" description="Low complexity" evidence="1">
    <location>
        <begin position="521"/>
        <end position="538"/>
    </location>
</feature>
<dbReference type="Proteomes" id="UP000094527">
    <property type="component" value="Unassembled WGS sequence"/>
</dbReference>
<feature type="compositionally biased region" description="Polar residues" evidence="1">
    <location>
        <begin position="474"/>
        <end position="485"/>
    </location>
</feature>
<feature type="compositionally biased region" description="Basic residues" evidence="1">
    <location>
        <begin position="1096"/>
        <end position="1108"/>
    </location>
</feature>
<feature type="compositionally biased region" description="Polar residues" evidence="1">
    <location>
        <begin position="550"/>
        <end position="575"/>
    </location>
</feature>
<organism evidence="2 3">
    <name type="scientific">Orchesella cincta</name>
    <name type="common">Springtail</name>
    <name type="synonym">Podura cincta</name>
    <dbReference type="NCBI Taxonomy" id="48709"/>
    <lineage>
        <taxon>Eukaryota</taxon>
        <taxon>Metazoa</taxon>
        <taxon>Ecdysozoa</taxon>
        <taxon>Arthropoda</taxon>
        <taxon>Hexapoda</taxon>
        <taxon>Collembola</taxon>
        <taxon>Entomobryomorpha</taxon>
        <taxon>Entomobryoidea</taxon>
        <taxon>Orchesellidae</taxon>
        <taxon>Orchesellinae</taxon>
        <taxon>Orchesella</taxon>
    </lineage>
</organism>
<feature type="region of interest" description="Disordered" evidence="1">
    <location>
        <begin position="474"/>
        <end position="585"/>
    </location>
</feature>
<feature type="compositionally biased region" description="Polar residues" evidence="1">
    <location>
        <begin position="952"/>
        <end position="966"/>
    </location>
</feature>
<gene>
    <name evidence="2" type="ORF">Ocin01_07457</name>
</gene>
<proteinExistence type="predicted"/>
<feature type="region of interest" description="Disordered" evidence="1">
    <location>
        <begin position="679"/>
        <end position="703"/>
    </location>
</feature>
<dbReference type="EMBL" id="LJIJ01000293">
    <property type="protein sequence ID" value="ODM99233.1"/>
    <property type="molecule type" value="Genomic_DNA"/>
</dbReference>
<feature type="region of interest" description="Disordered" evidence="1">
    <location>
        <begin position="1096"/>
        <end position="1159"/>
    </location>
</feature>
<evidence type="ECO:0000313" key="3">
    <source>
        <dbReference type="Proteomes" id="UP000094527"/>
    </source>
</evidence>
<feature type="region of interest" description="Disordered" evidence="1">
    <location>
        <begin position="794"/>
        <end position="967"/>
    </location>
</feature>
<sequence length="1159" mass="129003">MTDNGGLNCSVARDDGDGEGEEQQAITINREVIQRATVEIKRSYSRSRRVRLKLLAQIKLYFEEIASIVIEDNNLTSKVIQYIHDYKELIVETTNLCLSLSHPCTRIYEVCDLVFDLGTLLEQIIVAVFNWCLTNDKLLGEIAADLFEALIKVSADNPEAWQYTSMVSPMVLTIVNAIFDPGHEEFRREWAVGTLELMKETSKAVFKCGDFYCQYYLMQIITAWIEWTSGADALALINSMFSFVDVNARRHLMTEVDIDVRLRLFLNSMNLSKKGPKVVIPIQCLYLFICDTEIGPPQHVLNSGLDFWVDFSIVSERIHAFYSIPEAPLLSLSIRSDQIDSVCLNWVVNDGQSQIDSEDIGADTQSSSTFKKNEKVLFFHVVLSVDFEEISNDVEALRGTGNRSMYFVFRDGELVEKVMKEMGYHQHMCGSKNCQRPKALRRLLADQNKLSYSQNWCPESQVYGLDETFMSGTARSGAVTPTSDNRAPRTPVSPRRISQRTPTPRRTLKKPSTPATPTLDRTPCSRSSSFTTTPRSISQRTPRRALRSLRYSNPSTPISDGTPCSTARSISQRTPRSMKLSSVSSRSETDSAFYVSVSSGEENDSMGDEDISLNGSQFNATYLSTDTFYENPLPRSARRVLSDASVVRNSSPIHGVVQAPFSPAVSVFDNSFKSCFAASPQSDRNFDDRRSKSPEFGNCGTADSLKRAKNDSISISIRNSISQAFGFSRIADSPKNKNDNDCLMSPEFGSPTTVKSPQTGTRTSMSHEFVESPQVGTRTLMSHEFVESPQIGTQTSMSHAFGSPTTVKSPQTGTRTSMSHAFGSPETVKPPQSEKNDGTRTSKSHAFGSPKTVESPQSEKNDGTRTSKSHAFGSPETVEPPQSEKNDGARISKRHAIGSPKTVEPPQSEKSDGARISASSESGITKAVDSTQRNENSDDSAWLNPKFVDAGSQKSPQNAKNNLGRSTESRVLGHSMMTEDSFKSPNHDCDSNGWMSPVFGYSRTLVNEPISQTLESVRVSALKSKSPTTPSLVNPLQPLRKSNEKVTCYAYAHQEMKQRQQIKLQTSADYDPYDILTCSEFEEFFKKMFPKIKTYTGKKKPPAKRRRVTLPAVSNNEDLDSDFQPSRRTLKKRKTEPVLVGDNAPTAPRKFKSFSKSRS</sequence>
<evidence type="ECO:0000256" key="1">
    <source>
        <dbReference type="SAM" id="MobiDB-lite"/>
    </source>
</evidence>
<protein>
    <submittedName>
        <fullName evidence="2">Uncharacterized protein</fullName>
    </submittedName>
</protein>